<sequence>MPLSTPYNLFATLGGLRDAVLSVNFSAHGKFISAAGYNGVIVWDIETSLPVALPIQRFHPEKPEHVYPASVWIYFNKSSRHVLLLGSLDGQITAWDWNSEAMTFECVRLPVSHHPESQILSLDVHQLHVETKHRARIIASFADRSVKSWTLSPDGNLNHIFTVQMEDFIPKSVRFHTESRNIYIFAMKGGKRVLLDYQTGAIISCIDKGCDVMASVSLDQPRNRFVTYSGLDFQLFSLANLSHIRTYQDEPPIISYPKQVAFAENGTKIVAGTDRGKVLIYDTESGQLDQTLIYVKGNLVQPVAAASFDGMHYIAAAGSTLKMPSEVLVWRNSSLDISTNRSEGNAFVQTSKLNEDPIIFSLRQSTGRLLIRVLTCIFLMSLMFFLILAKPVVKVPPVMISSASILRISTKIPASVSHLLETHILNVLGLAWRD</sequence>
<name>A0ACC1TL49_9AGAR</name>
<accession>A0ACC1TL49</accession>
<evidence type="ECO:0000313" key="2">
    <source>
        <dbReference type="Proteomes" id="UP001163835"/>
    </source>
</evidence>
<reference evidence="1" key="1">
    <citation type="submission" date="2022-09" db="EMBL/GenBank/DDBJ databases">
        <title>A Global Phylogenomic Analysis of the Shiitake Genus Lentinula.</title>
        <authorList>
            <consortium name="DOE Joint Genome Institute"/>
            <person name="Sierra-Patev S."/>
            <person name="Min B."/>
            <person name="Naranjo-Ortiz M."/>
            <person name="Looney B."/>
            <person name="Konkel Z."/>
            <person name="Slot J.C."/>
            <person name="Sakamoto Y."/>
            <person name="Steenwyk J.L."/>
            <person name="Rokas A."/>
            <person name="Carro J."/>
            <person name="Camarero S."/>
            <person name="Ferreira P."/>
            <person name="Molpeceres G."/>
            <person name="Ruiz-Duenas F.J."/>
            <person name="Serrano A."/>
            <person name="Henrissat B."/>
            <person name="Drula E."/>
            <person name="Hughes K.W."/>
            <person name="Mata J.L."/>
            <person name="Ishikawa N.K."/>
            <person name="Vargas-Isla R."/>
            <person name="Ushijima S."/>
            <person name="Smith C.A."/>
            <person name="Ahrendt S."/>
            <person name="Andreopoulos W."/>
            <person name="He G."/>
            <person name="Labutti K."/>
            <person name="Lipzen A."/>
            <person name="Ng V."/>
            <person name="Riley R."/>
            <person name="Sandor L."/>
            <person name="Barry K."/>
            <person name="Martinez A.T."/>
            <person name="Xiao Y."/>
            <person name="Gibbons J.G."/>
            <person name="Terashima K."/>
            <person name="Grigoriev I.V."/>
            <person name="Hibbett D.S."/>
        </authorList>
    </citation>
    <scope>NUCLEOTIDE SEQUENCE</scope>
    <source>
        <strain evidence="1">TMI1499</strain>
    </source>
</reference>
<keyword evidence="2" id="KW-1185">Reference proteome</keyword>
<organism evidence="1 2">
    <name type="scientific">Lentinula aff. lateritia</name>
    <dbReference type="NCBI Taxonomy" id="2804960"/>
    <lineage>
        <taxon>Eukaryota</taxon>
        <taxon>Fungi</taxon>
        <taxon>Dikarya</taxon>
        <taxon>Basidiomycota</taxon>
        <taxon>Agaricomycotina</taxon>
        <taxon>Agaricomycetes</taxon>
        <taxon>Agaricomycetidae</taxon>
        <taxon>Agaricales</taxon>
        <taxon>Marasmiineae</taxon>
        <taxon>Omphalotaceae</taxon>
        <taxon>Lentinula</taxon>
    </lineage>
</organism>
<dbReference type="Proteomes" id="UP001163835">
    <property type="component" value="Unassembled WGS sequence"/>
</dbReference>
<evidence type="ECO:0000313" key="1">
    <source>
        <dbReference type="EMBL" id="KAJ3805436.1"/>
    </source>
</evidence>
<dbReference type="EMBL" id="MU795598">
    <property type="protein sequence ID" value="KAJ3805436.1"/>
    <property type="molecule type" value="Genomic_DNA"/>
</dbReference>
<comment type="caution">
    <text evidence="1">The sequence shown here is derived from an EMBL/GenBank/DDBJ whole genome shotgun (WGS) entry which is preliminary data.</text>
</comment>
<proteinExistence type="predicted"/>
<gene>
    <name evidence="1" type="ORF">F5876DRAFT_81774</name>
</gene>
<protein>
    <submittedName>
        <fullName evidence="1">WD40-repeat-containing domain protein</fullName>
    </submittedName>
</protein>